<dbReference type="NCBIfam" id="TIGR00368">
    <property type="entry name" value="YifB family Mg chelatase-like AAA ATPase"/>
    <property type="match status" value="1"/>
</dbReference>
<evidence type="ECO:0000256" key="1">
    <source>
        <dbReference type="ARBA" id="ARBA00006354"/>
    </source>
</evidence>
<dbReference type="InterPro" id="IPR000523">
    <property type="entry name" value="Mg_chelatse_chII-like_cat_dom"/>
</dbReference>
<dbReference type="GO" id="GO:0005524">
    <property type="term" value="F:ATP binding"/>
    <property type="evidence" value="ECO:0007669"/>
    <property type="project" value="InterPro"/>
</dbReference>
<dbReference type="Pfam" id="PF13335">
    <property type="entry name" value="Mg_chelatase_C"/>
    <property type="match status" value="1"/>
</dbReference>
<dbReference type="SUPFAM" id="SSF52540">
    <property type="entry name" value="P-loop containing nucleoside triphosphate hydrolases"/>
    <property type="match status" value="1"/>
</dbReference>
<evidence type="ECO:0000313" key="3">
    <source>
        <dbReference type="EMBL" id="TCK62719.1"/>
    </source>
</evidence>
<protein>
    <submittedName>
        <fullName evidence="3">Magnesium chelatase family protein</fullName>
    </submittedName>
</protein>
<organism evidence="3 4">
    <name type="scientific">Celerinatantimonas diazotrophica</name>
    <dbReference type="NCBI Taxonomy" id="412034"/>
    <lineage>
        <taxon>Bacteria</taxon>
        <taxon>Pseudomonadati</taxon>
        <taxon>Pseudomonadota</taxon>
        <taxon>Gammaproteobacteria</taxon>
        <taxon>Celerinatantimonadaceae</taxon>
        <taxon>Celerinatantimonas</taxon>
    </lineage>
</organism>
<dbReference type="AlphaFoldDB" id="A0A4R1KH64"/>
<accession>A0A4R1KH64</accession>
<dbReference type="InterPro" id="IPR004482">
    <property type="entry name" value="Mg_chelat-rel"/>
</dbReference>
<dbReference type="PANTHER" id="PTHR32039:SF7">
    <property type="entry name" value="COMPETENCE PROTEIN COMM"/>
    <property type="match status" value="1"/>
</dbReference>
<dbReference type="Pfam" id="PF01078">
    <property type="entry name" value="Mg_chelatase"/>
    <property type="match status" value="1"/>
</dbReference>
<dbReference type="Gene3D" id="3.30.230.10">
    <property type="match status" value="1"/>
</dbReference>
<comment type="caution">
    <text evidence="3">The sequence shown here is derived from an EMBL/GenBank/DDBJ whole genome shotgun (WGS) entry which is preliminary data.</text>
</comment>
<evidence type="ECO:0000313" key="4">
    <source>
        <dbReference type="Proteomes" id="UP000295565"/>
    </source>
</evidence>
<dbReference type="NCBIfam" id="NF007365">
    <property type="entry name" value="PRK09862.1"/>
    <property type="match status" value="1"/>
</dbReference>
<comment type="similarity">
    <text evidence="1">Belongs to the Mg-chelatase subunits D/I family. ComM subfamily.</text>
</comment>
<dbReference type="InterPro" id="IPR003593">
    <property type="entry name" value="AAA+_ATPase"/>
</dbReference>
<proteinExistence type="inferred from homology"/>
<dbReference type="SUPFAM" id="SSF54211">
    <property type="entry name" value="Ribosomal protein S5 domain 2-like"/>
    <property type="match status" value="1"/>
</dbReference>
<dbReference type="SMART" id="SM00382">
    <property type="entry name" value="AAA"/>
    <property type="match status" value="1"/>
</dbReference>
<reference evidence="3 4" key="1">
    <citation type="submission" date="2019-03" db="EMBL/GenBank/DDBJ databases">
        <title>Genomic Encyclopedia of Type Strains, Phase IV (KMG-IV): sequencing the most valuable type-strain genomes for metagenomic binning, comparative biology and taxonomic classification.</title>
        <authorList>
            <person name="Goeker M."/>
        </authorList>
    </citation>
    <scope>NUCLEOTIDE SEQUENCE [LARGE SCALE GENOMIC DNA]</scope>
    <source>
        <strain evidence="3 4">DSM 18577</strain>
    </source>
</reference>
<dbReference type="Pfam" id="PF13541">
    <property type="entry name" value="ChlI"/>
    <property type="match status" value="1"/>
</dbReference>
<evidence type="ECO:0000259" key="2">
    <source>
        <dbReference type="SMART" id="SM00382"/>
    </source>
</evidence>
<name>A0A4R1KH64_9GAMM</name>
<keyword evidence="4" id="KW-1185">Reference proteome</keyword>
<sequence>MVYSRASIGLDAPLVTVETHLANGIPAFTLVGLPEASVREARERVRSALLTSGFEFPAARITVNLAPADLPKEGGRFDLAIAIGILVASAQLPEAPLQQLELLGELALSGEIRHIPGAISASMAAVKAQHKLILPPADAGSAARVEQAQIYAPASLGELVAWLNGQQSLALTKADELPQPTQVPSTGDFRDVIGQNSAKRALLIAAAARHNLLMLGPPGTGKTMLASRLPGILPPLNTHQAIDVAAIESLGGNERALSHWYTPPFRSPHHSASAVALVGGGSKPRPGEISLAHHGVLFLDEMAEFPRAVLDALRQPLESGMVHISRAMQQVTFPADFQLIGALNPSPSGYYQGHQARSNVDQILRYLSRLSGPFLDRFDLSVEVTSLPRGSLNQEPKGLSTEELREQVIQARERQLKRQGCLNSELSGAMLREIAPLNNTEASFLEQAIEKLGLSIRAYHRIWKVALTISDLNQQPLEHAQLVEALGYRAMDRLLNRLTQTV</sequence>
<dbReference type="InterPro" id="IPR045006">
    <property type="entry name" value="CHLI-like"/>
</dbReference>
<dbReference type="InterPro" id="IPR014721">
    <property type="entry name" value="Ribsml_uS5_D2-typ_fold_subgr"/>
</dbReference>
<dbReference type="InterPro" id="IPR027417">
    <property type="entry name" value="P-loop_NTPase"/>
</dbReference>
<dbReference type="Proteomes" id="UP000295565">
    <property type="component" value="Unassembled WGS sequence"/>
</dbReference>
<dbReference type="Gene3D" id="3.40.50.300">
    <property type="entry name" value="P-loop containing nucleotide triphosphate hydrolases"/>
    <property type="match status" value="1"/>
</dbReference>
<dbReference type="PANTHER" id="PTHR32039">
    <property type="entry name" value="MAGNESIUM-CHELATASE SUBUNIT CHLI"/>
    <property type="match status" value="1"/>
</dbReference>
<feature type="domain" description="AAA+ ATPase" evidence="2">
    <location>
        <begin position="208"/>
        <end position="370"/>
    </location>
</feature>
<dbReference type="InterPro" id="IPR020568">
    <property type="entry name" value="Ribosomal_Su5_D2-typ_SF"/>
</dbReference>
<gene>
    <name evidence="3" type="ORF">EV690_0385</name>
</gene>
<dbReference type="InterPro" id="IPR025158">
    <property type="entry name" value="Mg_chelat-rel_C"/>
</dbReference>
<dbReference type="EMBL" id="SMGD01000004">
    <property type="protein sequence ID" value="TCK62719.1"/>
    <property type="molecule type" value="Genomic_DNA"/>
</dbReference>